<gene>
    <name evidence="5" type="ORF">J2S59_001339</name>
</gene>
<feature type="domain" description="VWFA" evidence="4">
    <location>
        <begin position="49"/>
        <end position="238"/>
    </location>
</feature>
<proteinExistence type="predicted"/>
<dbReference type="Pfam" id="PF00092">
    <property type="entry name" value="VWA"/>
    <property type="match status" value="1"/>
</dbReference>
<keyword evidence="2" id="KW-0472">Membrane</keyword>
<organism evidence="5 6">
    <name type="scientific">Nocardioides massiliensis</name>
    <dbReference type="NCBI Taxonomy" id="1325935"/>
    <lineage>
        <taxon>Bacteria</taxon>
        <taxon>Bacillati</taxon>
        <taxon>Actinomycetota</taxon>
        <taxon>Actinomycetes</taxon>
        <taxon>Propionibacteriales</taxon>
        <taxon>Nocardioidaceae</taxon>
        <taxon>Nocardioides</taxon>
    </lineage>
</organism>
<evidence type="ECO:0000313" key="5">
    <source>
        <dbReference type="EMBL" id="MDP9821530.1"/>
    </source>
</evidence>
<dbReference type="InterPro" id="IPR036465">
    <property type="entry name" value="vWFA_dom_sf"/>
</dbReference>
<sequence>MRQHATSSGKRSRTALAGLAAVLIGGATAFAGVAAPAQASPTAAEGAGSLLVILDVSGSMARQDGTGTTLMQGARQAVRALVDAVPEETPVGLRLYGSDYPGNNERQGCTDTRLAVPIGAAGSNAAKVTQAMQGLKPTGFTPIGTALKQAAGDFGPEGERTIVLVSDGEDTCGNPDPCQAARQLKRQGIDVRIDTVGLFLEGNRAAQRQLSCIADATGGSFVTADDAAELTSELTAASTRAARRYETSGTPIEGGTAQTTAVDIEPGTTYSDDITKGEARWYRFEVEEGQTVRVALTEDGSVDYGCCVFLRLVDPSGNRVTSQNTYNRSGVAKTINIASYDGGVRDSGVHYVSVTMTADDINGALPYDFTVEVSGEPTAEEPSESPTPTPTAEPTEEPTEPVTEAAGSDDGSGVPGWLYAVLAVLAIAVLALGGLVVMLLRRGQGGTSTP</sequence>
<evidence type="ECO:0000313" key="6">
    <source>
        <dbReference type="Proteomes" id="UP001240447"/>
    </source>
</evidence>
<accession>A0ABT9NM87</accession>
<evidence type="ECO:0000259" key="4">
    <source>
        <dbReference type="PROSITE" id="PS50234"/>
    </source>
</evidence>
<dbReference type="SMART" id="SM00327">
    <property type="entry name" value="VWA"/>
    <property type="match status" value="1"/>
</dbReference>
<dbReference type="RefSeq" id="WP_068120440.1">
    <property type="nucleotide sequence ID" value="NZ_CCXJ01000276.1"/>
</dbReference>
<feature type="chain" id="PRO_5046942662" description="VWFA domain-containing protein" evidence="3">
    <location>
        <begin position="32"/>
        <end position="450"/>
    </location>
</feature>
<keyword evidence="6" id="KW-1185">Reference proteome</keyword>
<feature type="signal peptide" evidence="3">
    <location>
        <begin position="1"/>
        <end position="31"/>
    </location>
</feature>
<feature type="transmembrane region" description="Helical" evidence="2">
    <location>
        <begin position="417"/>
        <end position="440"/>
    </location>
</feature>
<comment type="caution">
    <text evidence="5">The sequence shown here is derived from an EMBL/GenBank/DDBJ whole genome shotgun (WGS) entry which is preliminary data.</text>
</comment>
<name>A0ABT9NM87_9ACTN</name>
<dbReference type="SUPFAM" id="SSF53300">
    <property type="entry name" value="vWA-like"/>
    <property type="match status" value="1"/>
</dbReference>
<reference evidence="5 6" key="1">
    <citation type="submission" date="2023-07" db="EMBL/GenBank/DDBJ databases">
        <title>Sequencing the genomes of 1000 actinobacteria strains.</title>
        <authorList>
            <person name="Klenk H.-P."/>
        </authorList>
    </citation>
    <scope>NUCLEOTIDE SEQUENCE [LARGE SCALE GENOMIC DNA]</scope>
    <source>
        <strain evidence="5 6">GD13</strain>
    </source>
</reference>
<protein>
    <recommendedName>
        <fullName evidence="4">VWFA domain-containing protein</fullName>
    </recommendedName>
</protein>
<keyword evidence="2" id="KW-0812">Transmembrane</keyword>
<evidence type="ECO:0000256" key="3">
    <source>
        <dbReference type="SAM" id="SignalP"/>
    </source>
</evidence>
<dbReference type="Proteomes" id="UP001240447">
    <property type="component" value="Unassembled WGS sequence"/>
</dbReference>
<keyword evidence="2" id="KW-1133">Transmembrane helix</keyword>
<feature type="region of interest" description="Disordered" evidence="1">
    <location>
        <begin position="374"/>
        <end position="410"/>
    </location>
</feature>
<dbReference type="InterPro" id="IPR002035">
    <property type="entry name" value="VWF_A"/>
</dbReference>
<dbReference type="Gene3D" id="3.40.50.410">
    <property type="entry name" value="von Willebrand factor, type A domain"/>
    <property type="match status" value="1"/>
</dbReference>
<dbReference type="EMBL" id="JAUSQM010000001">
    <property type="protein sequence ID" value="MDP9821530.1"/>
    <property type="molecule type" value="Genomic_DNA"/>
</dbReference>
<dbReference type="Gene3D" id="2.60.120.380">
    <property type="match status" value="1"/>
</dbReference>
<evidence type="ECO:0000256" key="2">
    <source>
        <dbReference type="SAM" id="Phobius"/>
    </source>
</evidence>
<keyword evidence="3" id="KW-0732">Signal</keyword>
<evidence type="ECO:0000256" key="1">
    <source>
        <dbReference type="SAM" id="MobiDB-lite"/>
    </source>
</evidence>
<dbReference type="PROSITE" id="PS50234">
    <property type="entry name" value="VWFA"/>
    <property type="match status" value="1"/>
</dbReference>